<feature type="compositionally biased region" description="Pro residues" evidence="1">
    <location>
        <begin position="123"/>
        <end position="135"/>
    </location>
</feature>
<organism evidence="3 4">
    <name type="scientific">Fragilariopsis cylindrus CCMP1102</name>
    <dbReference type="NCBI Taxonomy" id="635003"/>
    <lineage>
        <taxon>Eukaryota</taxon>
        <taxon>Sar</taxon>
        <taxon>Stramenopiles</taxon>
        <taxon>Ochrophyta</taxon>
        <taxon>Bacillariophyta</taxon>
        <taxon>Bacillariophyceae</taxon>
        <taxon>Bacillariophycidae</taxon>
        <taxon>Bacillariales</taxon>
        <taxon>Bacillariaceae</taxon>
        <taxon>Fragilariopsis</taxon>
    </lineage>
</organism>
<feature type="domain" description="PDZ" evidence="2">
    <location>
        <begin position="352"/>
        <end position="425"/>
    </location>
</feature>
<dbReference type="InParanoid" id="A0A1E7F8G5"/>
<protein>
    <recommendedName>
        <fullName evidence="2">PDZ domain-containing protein</fullName>
    </recommendedName>
</protein>
<dbReference type="PROSITE" id="PS50106">
    <property type="entry name" value="PDZ"/>
    <property type="match status" value="2"/>
</dbReference>
<gene>
    <name evidence="3" type="ORF">FRACYDRAFT_241015</name>
</gene>
<dbReference type="AlphaFoldDB" id="A0A1E7F8G5"/>
<feature type="domain" description="PDZ" evidence="2">
    <location>
        <begin position="44"/>
        <end position="100"/>
    </location>
</feature>
<feature type="region of interest" description="Disordered" evidence="1">
    <location>
        <begin position="1"/>
        <end position="32"/>
    </location>
</feature>
<evidence type="ECO:0000313" key="3">
    <source>
        <dbReference type="EMBL" id="OEU14470.1"/>
    </source>
</evidence>
<dbReference type="OrthoDB" id="2187496at2759"/>
<feature type="region of interest" description="Disordered" evidence="1">
    <location>
        <begin position="119"/>
        <end position="213"/>
    </location>
</feature>
<reference evidence="3 4" key="1">
    <citation type="submission" date="2016-09" db="EMBL/GenBank/DDBJ databases">
        <title>Extensive genetic diversity and differential bi-allelic expression allows diatom success in the polar Southern Ocean.</title>
        <authorList>
            <consortium name="DOE Joint Genome Institute"/>
            <person name="Mock T."/>
            <person name="Otillar R.P."/>
            <person name="Strauss J."/>
            <person name="Dupont C."/>
            <person name="Frickenhaus S."/>
            <person name="Maumus F."/>
            <person name="Mcmullan M."/>
            <person name="Sanges R."/>
            <person name="Schmutz J."/>
            <person name="Toseland A."/>
            <person name="Valas R."/>
            <person name="Veluchamy A."/>
            <person name="Ward B.J."/>
            <person name="Allen A."/>
            <person name="Barry K."/>
            <person name="Falciatore A."/>
            <person name="Ferrante M."/>
            <person name="Fortunato A.E."/>
            <person name="Gloeckner G."/>
            <person name="Gruber A."/>
            <person name="Hipkin R."/>
            <person name="Janech M."/>
            <person name="Kroth P."/>
            <person name="Leese F."/>
            <person name="Lindquist E."/>
            <person name="Lyon B.R."/>
            <person name="Martin J."/>
            <person name="Mayer C."/>
            <person name="Parker M."/>
            <person name="Quesneville H."/>
            <person name="Raymond J."/>
            <person name="Uhlig C."/>
            <person name="Valentin K.U."/>
            <person name="Worden A.Z."/>
            <person name="Armbrust E.V."/>
            <person name="Bowler C."/>
            <person name="Green B."/>
            <person name="Moulton V."/>
            <person name="Van Oosterhout C."/>
            <person name="Grigoriev I."/>
        </authorList>
    </citation>
    <scope>NUCLEOTIDE SEQUENCE [LARGE SCALE GENOMIC DNA]</scope>
    <source>
        <strain evidence="3 4">CCMP1102</strain>
    </source>
</reference>
<evidence type="ECO:0000313" key="4">
    <source>
        <dbReference type="Proteomes" id="UP000095751"/>
    </source>
</evidence>
<feature type="compositionally biased region" description="Basic residues" evidence="1">
    <location>
        <begin position="160"/>
        <end position="173"/>
    </location>
</feature>
<name>A0A1E7F8G5_9STRA</name>
<dbReference type="SMART" id="SM00228">
    <property type="entry name" value="PDZ"/>
    <property type="match status" value="3"/>
</dbReference>
<sequence>MATTIINSSTHSASSCYSQKGRGNSDDGSNARRQPLVIVGNLVSITVRKDTPKAKAGIKLIQDRNGQVTVKNIASNGLFGNTELEVGDIILSVNRKRLSDGEGPDLLMKWVHKYNTISISVRKPPPPSSLLPSPGPGDGSSSSSSSSPTIKTPKTSTKTTKNKKKSVATKKKDKSTTTTTTTTGKSNKNKIVTITAEKPESSSSTNNKSKDNNCGLVFEIQNKKIVVVDILPNSMFFESSSTTATPPEQQQQQQLNIGDCILTINDMCFRKYADIDYAYQIMNKSKIMVILVVEKQKEKKKTTVIKPKKVVTNSSKYEFEIESEFKIEKYRPITITVPKHFSSGHTESIGVEFQIIKTNKGDALNTVIEQEHDTTAPPPKTTSWVYVSKIDNDSLFENTPLKVGDKIISINDINLRNNDHNKMIDTGIRQAYKACLKAKEFITMTILKDDETIFLEKSFTFDNSSTNLDWRF</sequence>
<evidence type="ECO:0000259" key="2">
    <source>
        <dbReference type="PROSITE" id="PS50106"/>
    </source>
</evidence>
<dbReference type="Proteomes" id="UP000095751">
    <property type="component" value="Unassembled WGS sequence"/>
</dbReference>
<evidence type="ECO:0000256" key="1">
    <source>
        <dbReference type="SAM" id="MobiDB-lite"/>
    </source>
</evidence>
<dbReference type="KEGG" id="fcy:FRACYDRAFT_241015"/>
<dbReference type="SUPFAM" id="SSF50156">
    <property type="entry name" value="PDZ domain-like"/>
    <property type="match status" value="2"/>
</dbReference>
<keyword evidence="4" id="KW-1185">Reference proteome</keyword>
<proteinExistence type="predicted"/>
<feature type="compositionally biased region" description="Low complexity" evidence="1">
    <location>
        <begin position="176"/>
        <end position="190"/>
    </location>
</feature>
<accession>A0A1E7F8G5</accession>
<dbReference type="Gene3D" id="2.30.42.10">
    <property type="match status" value="3"/>
</dbReference>
<dbReference type="InterPro" id="IPR001478">
    <property type="entry name" value="PDZ"/>
</dbReference>
<feature type="compositionally biased region" description="Low complexity" evidence="1">
    <location>
        <begin position="139"/>
        <end position="159"/>
    </location>
</feature>
<dbReference type="InterPro" id="IPR036034">
    <property type="entry name" value="PDZ_sf"/>
</dbReference>
<dbReference type="EMBL" id="KV784360">
    <property type="protein sequence ID" value="OEU14470.1"/>
    <property type="molecule type" value="Genomic_DNA"/>
</dbReference>